<protein>
    <submittedName>
        <fullName evidence="2">Uncharacterized protein</fullName>
    </submittedName>
</protein>
<proteinExistence type="predicted"/>
<gene>
    <name evidence="2" type="ORF">Tco025E_03599</name>
</gene>
<dbReference type="RefSeq" id="XP_029229442.1">
    <property type="nucleotide sequence ID" value="XM_029370517.1"/>
</dbReference>
<dbReference type="EMBL" id="MKKU01000163">
    <property type="protein sequence ID" value="RNF21156.1"/>
    <property type="molecule type" value="Genomic_DNA"/>
</dbReference>
<sequence>MASLDVDASPCPEEANYEVAPLDKAASECKEGKQEEEDEEEAAPRRGRFTVDEKRAGLIVLGCFLFQEVHSSALRTMLVASIAAYAVSKYFATSPVTSPSFKSG</sequence>
<evidence type="ECO:0000256" key="1">
    <source>
        <dbReference type="SAM" id="MobiDB-lite"/>
    </source>
</evidence>
<dbReference type="Proteomes" id="UP000284403">
    <property type="component" value="Unassembled WGS sequence"/>
</dbReference>
<accession>A0A3R7LD19</accession>
<evidence type="ECO:0000313" key="2">
    <source>
        <dbReference type="EMBL" id="RNF21156.1"/>
    </source>
</evidence>
<dbReference type="AlphaFoldDB" id="A0A3R7LD19"/>
<name>A0A3R7LD19_9TRYP</name>
<dbReference type="GeneID" id="40317210"/>
<evidence type="ECO:0000313" key="3">
    <source>
        <dbReference type="Proteomes" id="UP000284403"/>
    </source>
</evidence>
<reference evidence="2 3" key="1">
    <citation type="journal article" date="2018" name="BMC Genomics">
        <title>Genomic comparison of Trypanosoma conorhini and Trypanosoma rangeli to Trypanosoma cruzi strains of high and low virulence.</title>
        <authorList>
            <person name="Bradwell K.R."/>
            <person name="Koparde V.N."/>
            <person name="Matveyev A.V."/>
            <person name="Serrano M.G."/>
            <person name="Alves J.M."/>
            <person name="Parikh H."/>
            <person name="Huang B."/>
            <person name="Lee V."/>
            <person name="Espinosa-Alvarez O."/>
            <person name="Ortiz P.A."/>
            <person name="Costa-Martins A.G."/>
            <person name="Teixeira M.M."/>
            <person name="Buck G.A."/>
        </authorList>
    </citation>
    <scope>NUCLEOTIDE SEQUENCE [LARGE SCALE GENOMIC DNA]</scope>
    <source>
        <strain evidence="2 3">025E</strain>
    </source>
</reference>
<organism evidence="2 3">
    <name type="scientific">Trypanosoma conorhini</name>
    <dbReference type="NCBI Taxonomy" id="83891"/>
    <lineage>
        <taxon>Eukaryota</taxon>
        <taxon>Discoba</taxon>
        <taxon>Euglenozoa</taxon>
        <taxon>Kinetoplastea</taxon>
        <taxon>Metakinetoplastina</taxon>
        <taxon>Trypanosomatida</taxon>
        <taxon>Trypanosomatidae</taxon>
        <taxon>Trypanosoma</taxon>
    </lineage>
</organism>
<feature type="region of interest" description="Disordered" evidence="1">
    <location>
        <begin position="22"/>
        <end position="48"/>
    </location>
</feature>
<comment type="caution">
    <text evidence="2">The sequence shown here is derived from an EMBL/GenBank/DDBJ whole genome shotgun (WGS) entry which is preliminary data.</text>
</comment>
<keyword evidence="3" id="KW-1185">Reference proteome</keyword>
<dbReference type="OrthoDB" id="241176at2759"/>